<dbReference type="SUPFAM" id="SSF52317">
    <property type="entry name" value="Class I glutamine amidotransferase-like"/>
    <property type="match status" value="1"/>
</dbReference>
<dbReference type="KEGG" id="dsc:ABOD76_00320"/>
<dbReference type="PANTHER" id="PTHR36175:SF1">
    <property type="entry name" value="CYANOPHYCINASE"/>
    <property type="match status" value="1"/>
</dbReference>
<sequence>MDLFLFGGGWRPEAQPFTYRRFVQRAGSGGHLKVAAVVAVEPDTDPVATFARYAETFSQVGVAPQDLAPVYVSATQPLTAGMLLDAAPTAVFVCGGLTPLYQAALCHDLSWLRLMQERHLPYGGFSAGAAIAADQALVGGWQVEQQGQQVAVAQEEAGEDLDLLTIRPGLGLVPFAVEVHATQWGTLSRLIHAVHAGLVESGWAIDEDTLLEVSDTAISVHGLGSAYRVTRGPEGVAVSIRVGERALTAQESARALRR</sequence>
<keyword evidence="1" id="KW-0614">Plasmid</keyword>
<organism evidence="1">
    <name type="scientific">Deinococcus sonorensis KR-87</name>
    <dbReference type="NCBI Taxonomy" id="694439"/>
    <lineage>
        <taxon>Bacteria</taxon>
        <taxon>Thermotogati</taxon>
        <taxon>Deinococcota</taxon>
        <taxon>Deinococci</taxon>
        <taxon>Deinococcales</taxon>
        <taxon>Deinococcaceae</taxon>
        <taxon>Deinococcus</taxon>
    </lineage>
</organism>
<dbReference type="EMBL" id="CP158296">
    <property type="protein sequence ID" value="XBV83452.1"/>
    <property type="molecule type" value="Genomic_DNA"/>
</dbReference>
<dbReference type="Gene3D" id="3.40.50.880">
    <property type="match status" value="1"/>
</dbReference>
<proteinExistence type="predicted"/>
<dbReference type="PANTHER" id="PTHR36175">
    <property type="entry name" value="CYANOPHYCINASE"/>
    <property type="match status" value="1"/>
</dbReference>
<dbReference type="InterPro" id="IPR029062">
    <property type="entry name" value="Class_I_gatase-like"/>
</dbReference>
<name>A0AAU7U4P2_9DEIO</name>
<evidence type="ECO:0008006" key="2">
    <source>
        <dbReference type="Google" id="ProtNLM"/>
    </source>
</evidence>
<protein>
    <recommendedName>
        <fullName evidence="2">Peptidase S51</fullName>
    </recommendedName>
</protein>
<gene>
    <name evidence="1" type="ORF">ABOD76_00320</name>
</gene>
<accession>A0AAU7U4P2</accession>
<reference evidence="1" key="1">
    <citation type="submission" date="2024-06" db="EMBL/GenBank/DDBJ databases">
        <title>Draft Genome Sequence of Deinococcus sonorensis Type Strain KR-87, a Biofilm Producing Representative of the Genus Deinococcus.</title>
        <authorList>
            <person name="Boren L.S."/>
            <person name="Grosso R.A."/>
            <person name="Hugenberg-Cox A.N."/>
            <person name="Hill J.T.E."/>
            <person name="Albert C.M."/>
            <person name="Tuohy J.M."/>
        </authorList>
    </citation>
    <scope>NUCLEOTIDE SEQUENCE</scope>
    <source>
        <strain evidence="1">KR-87</strain>
        <plasmid evidence="1">pDson04</plasmid>
    </source>
</reference>
<evidence type="ECO:0000313" key="1">
    <source>
        <dbReference type="EMBL" id="XBV83452.1"/>
    </source>
</evidence>
<dbReference type="AlphaFoldDB" id="A0AAU7U4P2"/>
<geneLocation type="plasmid" evidence="1">
    <name>pDson04</name>
</geneLocation>
<dbReference type="RefSeq" id="WP_350240945.1">
    <property type="nucleotide sequence ID" value="NZ_CP158296.1"/>
</dbReference>